<reference evidence="2" key="1">
    <citation type="submission" date="2021-12" db="EMBL/GenBank/DDBJ databases">
        <title>Alicyclobacillaceae gen. nov., sp. nov., isolated from chalcocite enrichment system.</title>
        <authorList>
            <person name="Jiang Z."/>
        </authorList>
    </citation>
    <scope>NUCLEOTIDE SEQUENCE</scope>
    <source>
        <strain evidence="2">MYW30-H2</strain>
    </source>
</reference>
<gene>
    <name evidence="2" type="ORF">LSG31_18420</name>
</gene>
<name>A0ABY4CKQ4_9BACL</name>
<evidence type="ECO:0000256" key="1">
    <source>
        <dbReference type="SAM" id="Phobius"/>
    </source>
</evidence>
<keyword evidence="1" id="KW-0472">Membrane</keyword>
<evidence type="ECO:0000313" key="3">
    <source>
        <dbReference type="Proteomes" id="UP000830167"/>
    </source>
</evidence>
<dbReference type="RefSeq" id="WP_347436518.1">
    <property type="nucleotide sequence ID" value="NZ_CP089291.1"/>
</dbReference>
<feature type="transmembrane region" description="Helical" evidence="1">
    <location>
        <begin position="40"/>
        <end position="62"/>
    </location>
</feature>
<evidence type="ECO:0008006" key="4">
    <source>
        <dbReference type="Google" id="ProtNLM"/>
    </source>
</evidence>
<accession>A0ABY4CKQ4</accession>
<dbReference type="Proteomes" id="UP000830167">
    <property type="component" value="Chromosome"/>
</dbReference>
<organism evidence="2 3">
    <name type="scientific">Fodinisporobacter ferrooxydans</name>
    <dbReference type="NCBI Taxonomy" id="2901836"/>
    <lineage>
        <taxon>Bacteria</taxon>
        <taxon>Bacillati</taxon>
        <taxon>Bacillota</taxon>
        <taxon>Bacilli</taxon>
        <taxon>Bacillales</taxon>
        <taxon>Alicyclobacillaceae</taxon>
        <taxon>Fodinisporobacter</taxon>
    </lineage>
</organism>
<protein>
    <recommendedName>
        <fullName evidence="4">DUF4064 domain-containing protein</fullName>
    </recommendedName>
</protein>
<sequence>MRLAACLIGIVGGILGILTGMYEWSGAVTQIAGSSSDHTVWLFSVITMVMSIVGGVGAAFVWKSPRVTAWLSFVAVIGGGVGALVLWELAGSFFFITGVLASTMRSAASNQPAV</sequence>
<evidence type="ECO:0000313" key="2">
    <source>
        <dbReference type="EMBL" id="UOF89826.1"/>
    </source>
</evidence>
<dbReference type="EMBL" id="CP089291">
    <property type="protein sequence ID" value="UOF89826.1"/>
    <property type="molecule type" value="Genomic_DNA"/>
</dbReference>
<keyword evidence="1" id="KW-0812">Transmembrane</keyword>
<feature type="transmembrane region" description="Helical" evidence="1">
    <location>
        <begin position="69"/>
        <end position="96"/>
    </location>
</feature>
<keyword evidence="3" id="KW-1185">Reference proteome</keyword>
<keyword evidence="1" id="KW-1133">Transmembrane helix</keyword>
<proteinExistence type="predicted"/>